<feature type="transmembrane region" description="Helical" evidence="1">
    <location>
        <begin position="59"/>
        <end position="79"/>
    </location>
</feature>
<dbReference type="Proteomes" id="UP000295304">
    <property type="component" value="Unassembled WGS sequence"/>
</dbReference>
<evidence type="ECO:0000256" key="1">
    <source>
        <dbReference type="SAM" id="Phobius"/>
    </source>
</evidence>
<evidence type="ECO:0000313" key="3">
    <source>
        <dbReference type="Proteomes" id="UP000295304"/>
    </source>
</evidence>
<keyword evidence="1" id="KW-1133">Transmembrane helix</keyword>
<feature type="transmembrane region" description="Helical" evidence="1">
    <location>
        <begin position="21"/>
        <end position="39"/>
    </location>
</feature>
<sequence length="250" mass="27623">MGVNIKKARVATRRWLLETKLGRLILLFIAPLVLLPDDLKGNGLYSRFGGALNIAGPASAFFGYAIAKFLGVLIMLVPYPTMLSLSSAYRVFNKAEWELRVAGIVIAFVCIFLYAGFSWFFEKGFGAVSRKLVGSSNPPGFNYFVLMGASGFCWAGSMLFFVSLLAPVVQDRGIAGLSARVSAHPWWGLTATIVMILLWERKNYMKSQAARQIYANGWIAFGRNIIFFLLLVGMILLVLVGMILGLTYPR</sequence>
<feature type="transmembrane region" description="Helical" evidence="1">
    <location>
        <begin position="225"/>
        <end position="248"/>
    </location>
</feature>
<proteinExistence type="predicted"/>
<reference evidence="2 3" key="1">
    <citation type="submission" date="2019-03" db="EMBL/GenBank/DDBJ databases">
        <title>Genomic Encyclopedia of Type Strains, Phase IV (KMG-IV): sequencing the most valuable type-strain genomes for metagenomic binning, comparative biology and taxonomic classification.</title>
        <authorList>
            <person name="Goeker M."/>
        </authorList>
    </citation>
    <scope>NUCLEOTIDE SEQUENCE [LARGE SCALE GENOMIC DNA]</scope>
    <source>
        <strain evidence="2 3">DSM 101688</strain>
    </source>
</reference>
<feature type="transmembrane region" description="Helical" evidence="1">
    <location>
        <begin position="181"/>
        <end position="199"/>
    </location>
</feature>
<feature type="transmembrane region" description="Helical" evidence="1">
    <location>
        <begin position="99"/>
        <end position="121"/>
    </location>
</feature>
<accession>A0A4R3JFW0</accession>
<keyword evidence="3" id="KW-1185">Reference proteome</keyword>
<protein>
    <submittedName>
        <fullName evidence="2">Uncharacterized protein</fullName>
    </submittedName>
</protein>
<organism evidence="2 3">
    <name type="scientific">Varunaivibrio sulfuroxidans</name>
    <dbReference type="NCBI Taxonomy" id="1773489"/>
    <lineage>
        <taxon>Bacteria</taxon>
        <taxon>Pseudomonadati</taxon>
        <taxon>Pseudomonadota</taxon>
        <taxon>Alphaproteobacteria</taxon>
        <taxon>Rhodospirillales</taxon>
        <taxon>Magnetovibrionaceae</taxon>
        <taxon>Varunaivibrio</taxon>
    </lineage>
</organism>
<comment type="caution">
    <text evidence="2">The sequence shown here is derived from an EMBL/GenBank/DDBJ whole genome shotgun (WGS) entry which is preliminary data.</text>
</comment>
<dbReference type="AlphaFoldDB" id="A0A4R3JFW0"/>
<name>A0A4R3JFW0_9PROT</name>
<evidence type="ECO:0000313" key="2">
    <source>
        <dbReference type="EMBL" id="TCS64784.1"/>
    </source>
</evidence>
<keyword evidence="1" id="KW-0812">Transmembrane</keyword>
<keyword evidence="1" id="KW-0472">Membrane</keyword>
<dbReference type="EMBL" id="SLZW01000001">
    <property type="protein sequence ID" value="TCS64784.1"/>
    <property type="molecule type" value="Genomic_DNA"/>
</dbReference>
<gene>
    <name evidence="2" type="ORF">EDD55_101113</name>
</gene>
<feature type="transmembrane region" description="Helical" evidence="1">
    <location>
        <begin position="141"/>
        <end position="169"/>
    </location>
</feature>